<feature type="coiled-coil region" evidence="1">
    <location>
        <begin position="26"/>
        <end position="116"/>
    </location>
</feature>
<keyword evidence="4" id="KW-1185">Reference proteome</keyword>
<evidence type="ECO:0000313" key="3">
    <source>
        <dbReference type="EMBL" id="CAG9820016.1"/>
    </source>
</evidence>
<evidence type="ECO:0000256" key="2">
    <source>
        <dbReference type="SAM" id="MobiDB-lite"/>
    </source>
</evidence>
<dbReference type="OrthoDB" id="6780773at2759"/>
<dbReference type="Gene3D" id="3.30.70.1820">
    <property type="entry name" value="L1 transposable element, RRM domain"/>
    <property type="match status" value="1"/>
</dbReference>
<gene>
    <name evidence="3" type="ORF">PHAECO_LOCUS7217</name>
</gene>
<organism evidence="3 4">
    <name type="scientific">Phaedon cochleariae</name>
    <name type="common">Mustard beetle</name>
    <dbReference type="NCBI Taxonomy" id="80249"/>
    <lineage>
        <taxon>Eukaryota</taxon>
        <taxon>Metazoa</taxon>
        <taxon>Ecdysozoa</taxon>
        <taxon>Arthropoda</taxon>
        <taxon>Hexapoda</taxon>
        <taxon>Insecta</taxon>
        <taxon>Pterygota</taxon>
        <taxon>Neoptera</taxon>
        <taxon>Endopterygota</taxon>
        <taxon>Coleoptera</taxon>
        <taxon>Polyphaga</taxon>
        <taxon>Cucujiformia</taxon>
        <taxon>Chrysomeloidea</taxon>
        <taxon>Chrysomelidae</taxon>
        <taxon>Chrysomelinae</taxon>
        <taxon>Chrysomelini</taxon>
        <taxon>Phaedon</taxon>
    </lineage>
</organism>
<accession>A0A9N9SHI2</accession>
<evidence type="ECO:0000256" key="1">
    <source>
        <dbReference type="SAM" id="Coils"/>
    </source>
</evidence>
<sequence>MTELLETSNFQEEEKDISNKDLFNLIKTVISSNNEIKKQNDEIKNEIHNIRADLNDEIEELKKENVVLKESVKVLEERLLVNERKHKKFNLIIYGMKEEEDELRDIECFLDIINNKCKVECKFHDLRDWYRIGSKNQESEKPRPIVVELLYYKQKESILEKASNLKGSGIYISKDFIKEDYISRKILYSNLKIARTNDPEAKITKNKLIVNGTSYTAEELEDYSSEISKNSRHHHIDPKKHPKPQDKEQIQQTTSYVKRKDPPNNSLELPPKRITRQFSNSSKHKFKYPYLFFMYHIDFIVLLH</sequence>
<dbReference type="EMBL" id="OU896709">
    <property type="protein sequence ID" value="CAG9820016.1"/>
    <property type="molecule type" value="Genomic_DNA"/>
</dbReference>
<reference evidence="3" key="1">
    <citation type="submission" date="2022-01" db="EMBL/GenBank/DDBJ databases">
        <authorList>
            <person name="King R."/>
        </authorList>
    </citation>
    <scope>NUCLEOTIDE SEQUENCE</scope>
</reference>
<keyword evidence="1" id="KW-0175">Coiled coil</keyword>
<dbReference type="Proteomes" id="UP001153737">
    <property type="component" value="Chromosome 3"/>
</dbReference>
<feature type="region of interest" description="Disordered" evidence="2">
    <location>
        <begin position="223"/>
        <end position="274"/>
    </location>
</feature>
<name>A0A9N9SHI2_PHACE</name>
<dbReference type="AlphaFoldDB" id="A0A9N9SHI2"/>
<protein>
    <submittedName>
        <fullName evidence="3">Uncharacterized protein</fullName>
    </submittedName>
</protein>
<reference evidence="3" key="2">
    <citation type="submission" date="2022-10" db="EMBL/GenBank/DDBJ databases">
        <authorList>
            <consortium name="ENA_rothamsted_submissions"/>
            <consortium name="culmorum"/>
            <person name="King R."/>
        </authorList>
    </citation>
    <scope>NUCLEOTIDE SEQUENCE</scope>
</reference>
<proteinExistence type="predicted"/>
<evidence type="ECO:0000313" key="4">
    <source>
        <dbReference type="Proteomes" id="UP001153737"/>
    </source>
</evidence>
<feature type="compositionally biased region" description="Basic residues" evidence="2">
    <location>
        <begin position="230"/>
        <end position="242"/>
    </location>
</feature>